<dbReference type="InterPro" id="IPR053185">
    <property type="entry name" value="SET_domain_protein"/>
</dbReference>
<dbReference type="PROSITE" id="PS50280">
    <property type="entry name" value="SET"/>
    <property type="match status" value="1"/>
</dbReference>
<dbReference type="InterPro" id="IPR046341">
    <property type="entry name" value="SET_dom_sf"/>
</dbReference>
<dbReference type="AlphaFoldDB" id="A0AA38RL97"/>
<dbReference type="SUPFAM" id="SSF82199">
    <property type="entry name" value="SET domain"/>
    <property type="match status" value="1"/>
</dbReference>
<dbReference type="PANTHER" id="PTHR47332">
    <property type="entry name" value="SET DOMAIN-CONTAINING PROTEIN 5"/>
    <property type="match status" value="1"/>
</dbReference>
<protein>
    <submittedName>
        <fullName evidence="2">SET domain-containing protein</fullName>
    </submittedName>
</protein>
<evidence type="ECO:0000313" key="2">
    <source>
        <dbReference type="EMBL" id="KAJ9142039.1"/>
    </source>
</evidence>
<dbReference type="InterPro" id="IPR001214">
    <property type="entry name" value="SET_dom"/>
</dbReference>
<comment type="caution">
    <text evidence="2">The sequence shown here is derived from an EMBL/GenBank/DDBJ whole genome shotgun (WGS) entry which is preliminary data.</text>
</comment>
<dbReference type="Gene3D" id="1.10.220.160">
    <property type="match status" value="1"/>
</dbReference>
<dbReference type="Gene3D" id="2.170.270.10">
    <property type="entry name" value="SET domain"/>
    <property type="match status" value="1"/>
</dbReference>
<dbReference type="Proteomes" id="UP001174691">
    <property type="component" value="Unassembled WGS sequence"/>
</dbReference>
<dbReference type="EMBL" id="JANBVN010000126">
    <property type="protein sequence ID" value="KAJ9142039.1"/>
    <property type="molecule type" value="Genomic_DNA"/>
</dbReference>
<evidence type="ECO:0000313" key="3">
    <source>
        <dbReference type="Proteomes" id="UP001174691"/>
    </source>
</evidence>
<keyword evidence="3" id="KW-1185">Reference proteome</keyword>
<accession>A0AA38RL97</accession>
<evidence type="ECO:0000259" key="1">
    <source>
        <dbReference type="PROSITE" id="PS50280"/>
    </source>
</evidence>
<reference evidence="2" key="1">
    <citation type="submission" date="2022-07" db="EMBL/GenBank/DDBJ databases">
        <title>Fungi with potential for degradation of polypropylene.</title>
        <authorList>
            <person name="Gostincar C."/>
        </authorList>
    </citation>
    <scope>NUCLEOTIDE SEQUENCE</scope>
    <source>
        <strain evidence="2">EXF-13287</strain>
    </source>
</reference>
<dbReference type="CDD" id="cd20071">
    <property type="entry name" value="SET_SMYD"/>
    <property type="match status" value="1"/>
</dbReference>
<sequence length="409" mass="46517">MTTKKPTWEYVHWSHANSSAHKHHNLQHPWTRTSPCFRSKENGQEYCVFSDSKFAESRGTALVTTPERAAYLERIPAFTDPSLTKGTNQDITRTKPAKYKVERIEGKGMGVIATGFIDRGELIMANTASLMFDYATYEYLEREEYLQIQAEAVDSLPEAHRRLVLGLSTHDEAANLSYVDLVDKITSTNAFDIDPADGDPDAHHSFYVIFPEIARMNHDCRAAADYYFDLDSLTQYIHAVRPIYPGEEITVSYIDPTMRQADRVRKLRNNWGFACACAACTASAPVVAASDDRLAQIAELAPEFGKIRSESRATPQMAELVVSLYEQERLWGMMDEAYRNAAVEWNGVGEPWTATKYARLAVEYGIYTSGEKDRDVADMEELAADPWSHWSWMFRTRRRMGWGVKDDEE</sequence>
<dbReference type="SMART" id="SM00317">
    <property type="entry name" value="SET"/>
    <property type="match status" value="1"/>
</dbReference>
<name>A0AA38RL97_9PEZI</name>
<dbReference type="PANTHER" id="PTHR47332:SF6">
    <property type="entry name" value="SET DOMAIN-CONTAINING PROTEIN"/>
    <property type="match status" value="1"/>
</dbReference>
<dbReference type="Pfam" id="PF00856">
    <property type="entry name" value="SET"/>
    <property type="match status" value="1"/>
</dbReference>
<organism evidence="2 3">
    <name type="scientific">Coniochaeta hoffmannii</name>
    <dbReference type="NCBI Taxonomy" id="91930"/>
    <lineage>
        <taxon>Eukaryota</taxon>
        <taxon>Fungi</taxon>
        <taxon>Dikarya</taxon>
        <taxon>Ascomycota</taxon>
        <taxon>Pezizomycotina</taxon>
        <taxon>Sordariomycetes</taxon>
        <taxon>Sordariomycetidae</taxon>
        <taxon>Coniochaetales</taxon>
        <taxon>Coniochaetaceae</taxon>
        <taxon>Coniochaeta</taxon>
    </lineage>
</organism>
<proteinExistence type="predicted"/>
<feature type="domain" description="SET" evidence="1">
    <location>
        <begin position="97"/>
        <end position="254"/>
    </location>
</feature>
<gene>
    <name evidence="2" type="ORF">NKR19_g7320</name>
</gene>